<keyword evidence="6" id="KW-0238">DNA-binding</keyword>
<dbReference type="SUPFAM" id="SSF143081">
    <property type="entry name" value="BB1717-like"/>
    <property type="match status" value="1"/>
</dbReference>
<comment type="similarity">
    <text evidence="1 8">Belongs to the SOS response-associated peptidase family.</text>
</comment>
<evidence type="ECO:0000256" key="7">
    <source>
        <dbReference type="ARBA" id="ARBA00023239"/>
    </source>
</evidence>
<evidence type="ECO:0000256" key="6">
    <source>
        <dbReference type="ARBA" id="ARBA00023125"/>
    </source>
</evidence>
<dbReference type="AlphaFoldDB" id="A0A073B6C6"/>
<dbReference type="GO" id="GO:0003697">
    <property type="term" value="F:single-stranded DNA binding"/>
    <property type="evidence" value="ECO:0007669"/>
    <property type="project" value="InterPro"/>
</dbReference>
<evidence type="ECO:0000256" key="4">
    <source>
        <dbReference type="ARBA" id="ARBA00022801"/>
    </source>
</evidence>
<evidence type="ECO:0000313" key="10">
    <source>
        <dbReference type="Proteomes" id="UP000031419"/>
    </source>
</evidence>
<dbReference type="InterPro" id="IPR003738">
    <property type="entry name" value="SRAP"/>
</dbReference>
<organism evidence="9 10">
    <name type="scientific">Saccharopolyspora rectivirgula</name>
    <dbReference type="NCBI Taxonomy" id="28042"/>
    <lineage>
        <taxon>Bacteria</taxon>
        <taxon>Bacillati</taxon>
        <taxon>Actinomycetota</taxon>
        <taxon>Actinomycetes</taxon>
        <taxon>Pseudonocardiales</taxon>
        <taxon>Pseudonocardiaceae</taxon>
        <taxon>Saccharopolyspora</taxon>
    </lineage>
</organism>
<dbReference type="OrthoDB" id="9782620at2"/>
<evidence type="ECO:0000256" key="5">
    <source>
        <dbReference type="ARBA" id="ARBA00023124"/>
    </source>
</evidence>
<evidence type="ECO:0000256" key="3">
    <source>
        <dbReference type="ARBA" id="ARBA00022763"/>
    </source>
</evidence>
<sequence length="234" mass="25183">MCGRYALGKGAREIAAEFAALDATGGAAAGVDFNIAPTKPVLSVLSEGEQEAQRQVRVMRWGLVPHWASDPKIGSRMINAKAETVTEKPAFRSAIKRTRCLLPADGWYEWKREGTRKQPCYMSLPGGRSLALAGIYSTWRDPDDPEAPPLVTCSVLTTAAVGRLADIHHRMPLVLPEQAWDAWLDPGLAEVSGLLSPDAELVGALEVRPVSTAVNSVRNNGPHLVEPLAEQAGN</sequence>
<evidence type="ECO:0000256" key="1">
    <source>
        <dbReference type="ARBA" id="ARBA00008136"/>
    </source>
</evidence>
<keyword evidence="7" id="KW-0456">Lyase</keyword>
<dbReference type="EC" id="3.4.-.-" evidence="8"/>
<dbReference type="PANTHER" id="PTHR13604:SF0">
    <property type="entry name" value="ABASIC SITE PROCESSING PROTEIN HMCES"/>
    <property type="match status" value="1"/>
</dbReference>
<protein>
    <recommendedName>
        <fullName evidence="8">Abasic site processing protein</fullName>
        <ecNumber evidence="8">3.4.-.-</ecNumber>
    </recommendedName>
</protein>
<evidence type="ECO:0000256" key="2">
    <source>
        <dbReference type="ARBA" id="ARBA00022670"/>
    </source>
</evidence>
<dbReference type="GO" id="GO:0006508">
    <property type="term" value="P:proteolysis"/>
    <property type="evidence" value="ECO:0007669"/>
    <property type="project" value="UniProtKB-KW"/>
</dbReference>
<proteinExistence type="inferred from homology"/>
<dbReference type="Pfam" id="PF02586">
    <property type="entry name" value="SRAP"/>
    <property type="match status" value="1"/>
</dbReference>
<dbReference type="GO" id="GO:0008233">
    <property type="term" value="F:peptidase activity"/>
    <property type="evidence" value="ECO:0007669"/>
    <property type="project" value="UniProtKB-KW"/>
</dbReference>
<dbReference type="STRING" id="28042.GU90_18875"/>
<reference evidence="9 10" key="1">
    <citation type="submission" date="2014-06" db="EMBL/GenBank/DDBJ databases">
        <title>Saccharopolyspora rectivirgula DSM-43113 Genome sequencing.</title>
        <authorList>
            <person name="Barrera C."/>
            <person name="Millon L."/>
            <person name="Rognon B."/>
            <person name="Zaugg C."/>
            <person name="Monod M."/>
        </authorList>
    </citation>
    <scope>NUCLEOTIDE SEQUENCE [LARGE SCALE GENOMIC DNA]</scope>
    <source>
        <strain evidence="9 10">DSM 43113</strain>
    </source>
</reference>
<dbReference type="RefSeq" id="WP_029720350.1">
    <property type="nucleotide sequence ID" value="NZ_JAJUIW010000001.1"/>
</dbReference>
<keyword evidence="5" id="KW-0190">Covalent protein-DNA linkage</keyword>
<keyword evidence="2 8" id="KW-0645">Protease</keyword>
<dbReference type="InterPro" id="IPR036590">
    <property type="entry name" value="SRAP-like"/>
</dbReference>
<dbReference type="eggNOG" id="COG2135">
    <property type="taxonomic scope" value="Bacteria"/>
</dbReference>
<dbReference type="Proteomes" id="UP000031419">
    <property type="component" value="Unassembled WGS sequence"/>
</dbReference>
<accession>A0A073B6C6</accession>
<comment type="caution">
    <text evidence="9">The sequence shown here is derived from an EMBL/GenBank/DDBJ whole genome shotgun (WGS) entry which is preliminary data.</text>
</comment>
<dbReference type="PANTHER" id="PTHR13604">
    <property type="entry name" value="DC12-RELATED"/>
    <property type="match status" value="1"/>
</dbReference>
<dbReference type="GO" id="GO:0016829">
    <property type="term" value="F:lyase activity"/>
    <property type="evidence" value="ECO:0007669"/>
    <property type="project" value="UniProtKB-KW"/>
</dbReference>
<keyword evidence="10" id="KW-1185">Reference proteome</keyword>
<evidence type="ECO:0000313" key="9">
    <source>
        <dbReference type="EMBL" id="KEI43184.1"/>
    </source>
</evidence>
<evidence type="ECO:0000256" key="8">
    <source>
        <dbReference type="RuleBase" id="RU364100"/>
    </source>
</evidence>
<keyword evidence="3" id="KW-0227">DNA damage</keyword>
<keyword evidence="4 8" id="KW-0378">Hydrolase</keyword>
<name>A0A073B6C6_9PSEU</name>
<dbReference type="EMBL" id="JNVU01000048">
    <property type="protein sequence ID" value="KEI43184.1"/>
    <property type="molecule type" value="Genomic_DNA"/>
</dbReference>
<gene>
    <name evidence="9" type="ORF">GU90_18875</name>
</gene>
<dbReference type="GO" id="GO:0106300">
    <property type="term" value="P:protein-DNA covalent cross-linking repair"/>
    <property type="evidence" value="ECO:0007669"/>
    <property type="project" value="InterPro"/>
</dbReference>
<dbReference type="Gene3D" id="3.90.1680.10">
    <property type="entry name" value="SOS response associated peptidase-like"/>
    <property type="match status" value="1"/>
</dbReference>